<comment type="caution">
    <text evidence="1">The sequence shown here is derived from an EMBL/GenBank/DDBJ whole genome shotgun (WGS) entry which is preliminary data.</text>
</comment>
<proteinExistence type="predicted"/>
<sequence>METATRSNDERGQLEYQAPAVIELGGVVELTNGNSDDDTADMKQYYY</sequence>
<reference evidence="1 2" key="1">
    <citation type="submission" date="2019-07" db="EMBL/GenBank/DDBJ databases">
        <authorList>
            <person name="Duangmal K."/>
            <person name="Teo W.F.A."/>
        </authorList>
    </citation>
    <scope>NUCLEOTIDE SEQUENCE [LARGE SCALE GENOMIC DNA]</scope>
    <source>
        <strain evidence="1 2">TBRC 6029</strain>
    </source>
</reference>
<dbReference type="AlphaFoldDB" id="A0A558C4X5"/>
<keyword evidence="2" id="KW-1185">Reference proteome</keyword>
<gene>
    <name evidence="1" type="ORF">FNH05_22175</name>
</gene>
<accession>A0A558C4X5</accession>
<dbReference type="Proteomes" id="UP000320011">
    <property type="component" value="Unassembled WGS sequence"/>
</dbReference>
<reference evidence="1 2" key="2">
    <citation type="submission" date="2019-08" db="EMBL/GenBank/DDBJ databases">
        <title>Amycolatopsis acidicola sp. nov., isolated from peat swamp forest soil.</title>
        <authorList>
            <person name="Srisuk N."/>
        </authorList>
    </citation>
    <scope>NUCLEOTIDE SEQUENCE [LARGE SCALE GENOMIC DNA]</scope>
    <source>
        <strain evidence="1 2">TBRC 6029</strain>
    </source>
</reference>
<evidence type="ECO:0000313" key="1">
    <source>
        <dbReference type="EMBL" id="TVT43835.1"/>
    </source>
</evidence>
<dbReference type="OrthoDB" id="5195410at2"/>
<organism evidence="1 2">
    <name type="scientific">Amycolatopsis rhizosphaerae</name>
    <dbReference type="NCBI Taxonomy" id="2053003"/>
    <lineage>
        <taxon>Bacteria</taxon>
        <taxon>Bacillati</taxon>
        <taxon>Actinomycetota</taxon>
        <taxon>Actinomycetes</taxon>
        <taxon>Pseudonocardiales</taxon>
        <taxon>Pseudonocardiaceae</taxon>
        <taxon>Amycolatopsis</taxon>
    </lineage>
</organism>
<protein>
    <submittedName>
        <fullName evidence="1">Lasso RiPP family leader peptide-containing protein</fullName>
    </submittedName>
</protein>
<evidence type="ECO:0000313" key="2">
    <source>
        <dbReference type="Proteomes" id="UP000320011"/>
    </source>
</evidence>
<dbReference type="NCBIfam" id="NF033521">
    <property type="entry name" value="lasso_leader_L3"/>
    <property type="match status" value="1"/>
</dbReference>
<dbReference type="EMBL" id="VJWX01000241">
    <property type="protein sequence ID" value="TVT43835.1"/>
    <property type="molecule type" value="Genomic_DNA"/>
</dbReference>
<name>A0A558C4X5_9PSEU</name>